<dbReference type="Proteomes" id="UP001642487">
    <property type="component" value="Chromosome 4"/>
</dbReference>
<evidence type="ECO:0000313" key="1">
    <source>
        <dbReference type="EMBL" id="CAK9319464.1"/>
    </source>
</evidence>
<sequence>MVRMWRKMREVAKRRVAEDAAGSSTEENAICVKNELMGSNAQHSLYWLSSPPCATVTSKNLRIQPIKVLHVANNASMSELGHQPFRSQYISWLATHQG</sequence>
<protein>
    <submittedName>
        <fullName evidence="1">Uncharacterized protein</fullName>
    </submittedName>
</protein>
<keyword evidence="2" id="KW-1185">Reference proteome</keyword>
<evidence type="ECO:0000313" key="2">
    <source>
        <dbReference type="Proteomes" id="UP001642487"/>
    </source>
</evidence>
<reference evidence="1 2" key="1">
    <citation type="submission" date="2024-03" db="EMBL/GenBank/DDBJ databases">
        <authorList>
            <person name="Gkanogiannis A."/>
            <person name="Becerra Lopez-Lavalle L."/>
        </authorList>
    </citation>
    <scope>NUCLEOTIDE SEQUENCE [LARGE SCALE GENOMIC DNA]</scope>
</reference>
<gene>
    <name evidence="1" type="ORF">CITCOLO1_LOCUS11469</name>
</gene>
<name>A0ABP0YGE6_9ROSI</name>
<organism evidence="1 2">
    <name type="scientific">Citrullus colocynthis</name>
    <name type="common">colocynth</name>
    <dbReference type="NCBI Taxonomy" id="252529"/>
    <lineage>
        <taxon>Eukaryota</taxon>
        <taxon>Viridiplantae</taxon>
        <taxon>Streptophyta</taxon>
        <taxon>Embryophyta</taxon>
        <taxon>Tracheophyta</taxon>
        <taxon>Spermatophyta</taxon>
        <taxon>Magnoliopsida</taxon>
        <taxon>eudicotyledons</taxon>
        <taxon>Gunneridae</taxon>
        <taxon>Pentapetalae</taxon>
        <taxon>rosids</taxon>
        <taxon>fabids</taxon>
        <taxon>Cucurbitales</taxon>
        <taxon>Cucurbitaceae</taxon>
        <taxon>Benincaseae</taxon>
        <taxon>Citrullus</taxon>
    </lineage>
</organism>
<accession>A0ABP0YGE6</accession>
<proteinExistence type="predicted"/>
<dbReference type="EMBL" id="OZ021738">
    <property type="protein sequence ID" value="CAK9319464.1"/>
    <property type="molecule type" value="Genomic_DNA"/>
</dbReference>